<feature type="modified residue" description="4-aspartylphosphate" evidence="5">
    <location>
        <position position="54"/>
    </location>
</feature>
<dbReference type="Proteomes" id="UP001147653">
    <property type="component" value="Unassembled WGS sequence"/>
</dbReference>
<dbReference type="PROSITE" id="PS50110">
    <property type="entry name" value="RESPONSE_REGULATORY"/>
    <property type="match status" value="1"/>
</dbReference>
<dbReference type="PANTHER" id="PTHR43214:SF24">
    <property type="entry name" value="TRANSCRIPTIONAL REGULATORY PROTEIN NARL-RELATED"/>
    <property type="match status" value="1"/>
</dbReference>
<dbReference type="SUPFAM" id="SSF52172">
    <property type="entry name" value="CheY-like"/>
    <property type="match status" value="1"/>
</dbReference>
<feature type="domain" description="HTH luxR-type" evidence="6">
    <location>
        <begin position="147"/>
        <end position="212"/>
    </location>
</feature>
<keyword evidence="2" id="KW-0805">Transcription regulation</keyword>
<evidence type="ECO:0000313" key="9">
    <source>
        <dbReference type="Proteomes" id="UP001147653"/>
    </source>
</evidence>
<evidence type="ECO:0000256" key="4">
    <source>
        <dbReference type="ARBA" id="ARBA00023163"/>
    </source>
</evidence>
<dbReference type="AlphaFoldDB" id="A0A9X3S8U7"/>
<dbReference type="SMART" id="SM00448">
    <property type="entry name" value="REC"/>
    <property type="match status" value="1"/>
</dbReference>
<dbReference type="Gene3D" id="3.40.50.2300">
    <property type="match status" value="1"/>
</dbReference>
<dbReference type="Pfam" id="PF00196">
    <property type="entry name" value="GerE"/>
    <property type="match status" value="1"/>
</dbReference>
<evidence type="ECO:0000313" key="8">
    <source>
        <dbReference type="EMBL" id="MDA0181953.1"/>
    </source>
</evidence>
<keyword evidence="1 5" id="KW-0597">Phosphoprotein</keyword>
<dbReference type="InterPro" id="IPR039420">
    <property type="entry name" value="WalR-like"/>
</dbReference>
<dbReference type="InterPro" id="IPR058245">
    <property type="entry name" value="NreC/VraR/RcsB-like_REC"/>
</dbReference>
<dbReference type="RefSeq" id="WP_270026312.1">
    <property type="nucleotide sequence ID" value="NZ_JAPDDP010000029.1"/>
</dbReference>
<protein>
    <submittedName>
        <fullName evidence="8">Response regulator transcription factor</fullName>
    </submittedName>
</protein>
<comment type="caution">
    <text evidence="8">The sequence shown here is derived from an EMBL/GenBank/DDBJ whole genome shotgun (WGS) entry which is preliminary data.</text>
</comment>
<keyword evidence="3" id="KW-0238">DNA-binding</keyword>
<dbReference type="InterPro" id="IPR011006">
    <property type="entry name" value="CheY-like_superfamily"/>
</dbReference>
<dbReference type="SUPFAM" id="SSF46894">
    <property type="entry name" value="C-terminal effector domain of the bipartite response regulators"/>
    <property type="match status" value="1"/>
</dbReference>
<gene>
    <name evidence="8" type="ORF">OJ997_16740</name>
</gene>
<dbReference type="PANTHER" id="PTHR43214">
    <property type="entry name" value="TWO-COMPONENT RESPONSE REGULATOR"/>
    <property type="match status" value="1"/>
</dbReference>
<dbReference type="InterPro" id="IPR016032">
    <property type="entry name" value="Sig_transdc_resp-reg_C-effctor"/>
</dbReference>
<evidence type="ECO:0000256" key="5">
    <source>
        <dbReference type="PROSITE-ProRule" id="PRU00169"/>
    </source>
</evidence>
<dbReference type="PRINTS" id="PR00038">
    <property type="entry name" value="HTHLUXR"/>
</dbReference>
<accession>A0A9X3S8U7</accession>
<dbReference type="SMART" id="SM00421">
    <property type="entry name" value="HTH_LUXR"/>
    <property type="match status" value="1"/>
</dbReference>
<dbReference type="InterPro" id="IPR001789">
    <property type="entry name" value="Sig_transdc_resp-reg_receiver"/>
</dbReference>
<dbReference type="GO" id="GO:0006355">
    <property type="term" value="P:regulation of DNA-templated transcription"/>
    <property type="evidence" value="ECO:0007669"/>
    <property type="project" value="InterPro"/>
</dbReference>
<organism evidence="8 9">
    <name type="scientific">Solirubrobacter phytolaccae</name>
    <dbReference type="NCBI Taxonomy" id="1404360"/>
    <lineage>
        <taxon>Bacteria</taxon>
        <taxon>Bacillati</taxon>
        <taxon>Actinomycetota</taxon>
        <taxon>Thermoleophilia</taxon>
        <taxon>Solirubrobacterales</taxon>
        <taxon>Solirubrobacteraceae</taxon>
        <taxon>Solirubrobacter</taxon>
    </lineage>
</organism>
<evidence type="ECO:0000256" key="1">
    <source>
        <dbReference type="ARBA" id="ARBA00022553"/>
    </source>
</evidence>
<feature type="domain" description="Response regulatory" evidence="7">
    <location>
        <begin position="3"/>
        <end position="119"/>
    </location>
</feature>
<evidence type="ECO:0000259" key="6">
    <source>
        <dbReference type="PROSITE" id="PS50043"/>
    </source>
</evidence>
<keyword evidence="9" id="KW-1185">Reference proteome</keyword>
<dbReference type="CDD" id="cd06170">
    <property type="entry name" value="LuxR_C_like"/>
    <property type="match status" value="1"/>
</dbReference>
<evidence type="ECO:0000256" key="2">
    <source>
        <dbReference type="ARBA" id="ARBA00023015"/>
    </source>
</evidence>
<dbReference type="InterPro" id="IPR000792">
    <property type="entry name" value="Tscrpt_reg_LuxR_C"/>
</dbReference>
<keyword evidence="4" id="KW-0804">Transcription</keyword>
<dbReference type="Pfam" id="PF00072">
    <property type="entry name" value="Response_reg"/>
    <property type="match status" value="1"/>
</dbReference>
<dbReference type="GO" id="GO:0003677">
    <property type="term" value="F:DNA binding"/>
    <property type="evidence" value="ECO:0007669"/>
    <property type="project" value="UniProtKB-KW"/>
</dbReference>
<name>A0A9X3S8U7_9ACTN</name>
<evidence type="ECO:0000256" key="3">
    <source>
        <dbReference type="ARBA" id="ARBA00023125"/>
    </source>
</evidence>
<evidence type="ECO:0000259" key="7">
    <source>
        <dbReference type="PROSITE" id="PS50110"/>
    </source>
</evidence>
<dbReference type="CDD" id="cd17535">
    <property type="entry name" value="REC_NarL-like"/>
    <property type="match status" value="1"/>
</dbReference>
<dbReference type="PROSITE" id="PS50043">
    <property type="entry name" value="HTH_LUXR_2"/>
    <property type="match status" value="1"/>
</dbReference>
<reference evidence="8" key="1">
    <citation type="submission" date="2022-10" db="EMBL/GenBank/DDBJ databases">
        <title>The WGS of Solirubrobacter phytolaccae KCTC 29190.</title>
        <authorList>
            <person name="Jiang Z."/>
        </authorList>
    </citation>
    <scope>NUCLEOTIDE SEQUENCE</scope>
    <source>
        <strain evidence="8">KCTC 29190</strain>
    </source>
</reference>
<dbReference type="GO" id="GO:0000160">
    <property type="term" value="P:phosphorelay signal transduction system"/>
    <property type="evidence" value="ECO:0007669"/>
    <property type="project" value="InterPro"/>
</dbReference>
<proteinExistence type="predicted"/>
<dbReference type="EMBL" id="JAPDDP010000029">
    <property type="protein sequence ID" value="MDA0181953.1"/>
    <property type="molecule type" value="Genomic_DNA"/>
</dbReference>
<sequence>MLKVFVAEDEALVRGGLIALLELEPDMELAGEASDGAAAVEGVLRTHPDVVLMDVRMPVLDGIEATKRLLAAGSRARVVMVTTFDQDEYVYRALQAGASGFLLKALAPERLAAAIRTIASGESVLDPALTRRLIEEYLVRPEPDARLSARLEDLTDREREVWLLLADGKSNAEMGRDLFLSDATIKSHVTRLLSKLGVRSRVGAVVLAYESGLVRPGRR</sequence>